<keyword evidence="2" id="KW-0472">Membrane</keyword>
<feature type="transmembrane region" description="Helical" evidence="2">
    <location>
        <begin position="118"/>
        <end position="140"/>
    </location>
</feature>
<gene>
    <name evidence="4" type="ORF">HZZ10_10885</name>
</gene>
<evidence type="ECO:0000256" key="1">
    <source>
        <dbReference type="SAM" id="MobiDB-lite"/>
    </source>
</evidence>
<dbReference type="Pfam" id="PF10099">
    <property type="entry name" value="RskA_C"/>
    <property type="match status" value="1"/>
</dbReference>
<evidence type="ECO:0000313" key="4">
    <source>
        <dbReference type="EMBL" id="NYS94021.1"/>
    </source>
</evidence>
<dbReference type="RefSeq" id="WP_056132278.1">
    <property type="nucleotide sequence ID" value="NZ_JACBYE010000024.1"/>
</dbReference>
<dbReference type="Proteomes" id="UP000561011">
    <property type="component" value="Unassembled WGS sequence"/>
</dbReference>
<dbReference type="EMBL" id="JACBYE010000024">
    <property type="protein sequence ID" value="NYS94021.1"/>
    <property type="molecule type" value="Genomic_DNA"/>
</dbReference>
<keyword evidence="2" id="KW-1133">Transmembrane helix</keyword>
<feature type="region of interest" description="Disordered" evidence="1">
    <location>
        <begin position="240"/>
        <end position="262"/>
    </location>
</feature>
<comment type="caution">
    <text evidence="4">The sequence shown here is derived from an EMBL/GenBank/DDBJ whole genome shotgun (WGS) entry which is preliminary data.</text>
</comment>
<dbReference type="AlphaFoldDB" id="A0A853EU43"/>
<evidence type="ECO:0000256" key="2">
    <source>
        <dbReference type="SAM" id="Phobius"/>
    </source>
</evidence>
<sequence length="262" mass="26993">MQHLDPETLALLALGEHPGDVSTDADRAHLDACAACSTELSALSEVSQVATTVTAADVLVAPGAAVWQRIHAELGLRDVGPENPVREPLAPPVDDGDRRLSVVRDTAPPTSAPRQRRLLPWVSAAAAAALVVGVAGGVFWERQESTGAEVTLASASLDALPAWPDASGQARLEESADGLRQVVVDVDAAATPGGYREVWLLADDLSGLVSLGVLEGNQGRFDVPAGLDVSRFSLVDVSQEPLDGDPGHSGDSIVRGALGAAS</sequence>
<feature type="region of interest" description="Disordered" evidence="1">
    <location>
        <begin position="79"/>
        <end position="113"/>
    </location>
</feature>
<dbReference type="InterPro" id="IPR018764">
    <property type="entry name" value="RskA_C"/>
</dbReference>
<keyword evidence="2" id="KW-0812">Transmembrane</keyword>
<dbReference type="GO" id="GO:0005886">
    <property type="term" value="C:plasma membrane"/>
    <property type="evidence" value="ECO:0007669"/>
    <property type="project" value="InterPro"/>
</dbReference>
<keyword evidence="5" id="KW-1185">Reference proteome</keyword>
<feature type="domain" description="Anti-sigma K factor RskA C-terminal" evidence="3">
    <location>
        <begin position="124"/>
        <end position="250"/>
    </location>
</feature>
<protein>
    <submittedName>
        <fullName evidence="4">Anti-sigma factor</fullName>
    </submittedName>
</protein>
<organism evidence="4 5">
    <name type="scientific">Sanguibacter inulinus</name>
    <dbReference type="NCBI Taxonomy" id="60922"/>
    <lineage>
        <taxon>Bacteria</taxon>
        <taxon>Bacillati</taxon>
        <taxon>Actinomycetota</taxon>
        <taxon>Actinomycetes</taxon>
        <taxon>Micrococcales</taxon>
        <taxon>Sanguibacteraceae</taxon>
        <taxon>Sanguibacter</taxon>
    </lineage>
</organism>
<name>A0A853EU43_9MICO</name>
<evidence type="ECO:0000313" key="5">
    <source>
        <dbReference type="Proteomes" id="UP000561011"/>
    </source>
</evidence>
<reference evidence="4 5" key="1">
    <citation type="submission" date="2020-07" db="EMBL/GenBank/DDBJ databases">
        <title>MOT database genomes.</title>
        <authorList>
            <person name="Joseph S."/>
            <person name="Aduse-Opoku J."/>
            <person name="Hashim A."/>
            <person name="Wade W."/>
            <person name="Curtis M."/>
        </authorList>
    </citation>
    <scope>NUCLEOTIDE SEQUENCE [LARGE SCALE GENOMIC DNA]</scope>
    <source>
        <strain evidence="4 5">DSM 100099</strain>
    </source>
</reference>
<proteinExistence type="predicted"/>
<evidence type="ECO:0000259" key="3">
    <source>
        <dbReference type="Pfam" id="PF10099"/>
    </source>
</evidence>
<accession>A0A853EU43</accession>